<dbReference type="KEGG" id="des:DSOUD_0655"/>
<feature type="compositionally biased region" description="Gly residues" evidence="1">
    <location>
        <begin position="14"/>
        <end position="33"/>
    </location>
</feature>
<protein>
    <submittedName>
        <fullName evidence="2">Uncharacterized protein</fullName>
    </submittedName>
</protein>
<feature type="compositionally biased region" description="Low complexity" evidence="1">
    <location>
        <begin position="1"/>
        <end position="13"/>
    </location>
</feature>
<evidence type="ECO:0000256" key="1">
    <source>
        <dbReference type="SAM" id="MobiDB-lite"/>
    </source>
</evidence>
<dbReference type="EMBL" id="CP010802">
    <property type="protein sequence ID" value="ALC15443.1"/>
    <property type="molecule type" value="Genomic_DNA"/>
</dbReference>
<dbReference type="PATRIC" id="fig|1603606.3.peg.712"/>
<dbReference type="Proteomes" id="UP000057158">
    <property type="component" value="Chromosome"/>
</dbReference>
<reference evidence="2 3" key="1">
    <citation type="submission" date="2015-07" db="EMBL/GenBank/DDBJ databases">
        <title>Isolation and Genomic Characterization of a Novel Halophilic Metal-Reducing Deltaproteobacterium from the Deep Subsurface.</title>
        <authorList>
            <person name="Badalamenti J.P."/>
            <person name="Summers Z.M."/>
            <person name="Gralnick J.A."/>
            <person name="Bond D.R."/>
        </authorList>
    </citation>
    <scope>NUCLEOTIDE SEQUENCE [LARGE SCALE GENOMIC DNA]</scope>
    <source>
        <strain evidence="2 3">WTL</strain>
    </source>
</reference>
<keyword evidence="3" id="KW-1185">Reference proteome</keyword>
<feature type="compositionally biased region" description="Basic and acidic residues" evidence="1">
    <location>
        <begin position="34"/>
        <end position="59"/>
    </location>
</feature>
<proteinExistence type="predicted"/>
<name>A0A0M3QF46_9BACT</name>
<evidence type="ECO:0000313" key="2">
    <source>
        <dbReference type="EMBL" id="ALC15443.1"/>
    </source>
</evidence>
<gene>
    <name evidence="2" type="ORF">DSOUD_0655</name>
</gene>
<accession>A0A0M3QF46</accession>
<evidence type="ECO:0000313" key="3">
    <source>
        <dbReference type="Proteomes" id="UP000057158"/>
    </source>
</evidence>
<organism evidence="2 3">
    <name type="scientific">Desulfuromonas soudanensis</name>
    <dbReference type="NCBI Taxonomy" id="1603606"/>
    <lineage>
        <taxon>Bacteria</taxon>
        <taxon>Pseudomonadati</taxon>
        <taxon>Thermodesulfobacteriota</taxon>
        <taxon>Desulfuromonadia</taxon>
        <taxon>Desulfuromonadales</taxon>
        <taxon>Desulfuromonadaceae</taxon>
        <taxon>Desulfuromonas</taxon>
    </lineage>
</organism>
<feature type="compositionally biased region" description="Basic residues" evidence="1">
    <location>
        <begin position="69"/>
        <end position="79"/>
    </location>
</feature>
<sequence>MSSRVVSTTVASGSGTGFGVAGAAGAVGLGGGGPRREGRPVSGGDRRNSRSRGGSDRSGRRSRGGGNRRSSRSRRSGRGRSRDGCRSPDNGCFRRSADHHPAADDLVVLAFLEGAQHLLVLLLHQLLDDLFEVVDLRDVGVGGLLGTENRPPLVEEGDDVGTSAPAILGLDVIHLALVTKIVIEATDHPSPSEKMKN</sequence>
<dbReference type="AlphaFoldDB" id="A0A0M3QF46"/>
<feature type="region of interest" description="Disordered" evidence="1">
    <location>
        <begin position="1"/>
        <end position="89"/>
    </location>
</feature>